<evidence type="ECO:0000313" key="1">
    <source>
        <dbReference type="EMBL" id="JAD81365.1"/>
    </source>
</evidence>
<organism evidence="1">
    <name type="scientific">Arundo donax</name>
    <name type="common">Giant reed</name>
    <name type="synonym">Donax arundinaceus</name>
    <dbReference type="NCBI Taxonomy" id="35708"/>
    <lineage>
        <taxon>Eukaryota</taxon>
        <taxon>Viridiplantae</taxon>
        <taxon>Streptophyta</taxon>
        <taxon>Embryophyta</taxon>
        <taxon>Tracheophyta</taxon>
        <taxon>Spermatophyta</taxon>
        <taxon>Magnoliopsida</taxon>
        <taxon>Liliopsida</taxon>
        <taxon>Poales</taxon>
        <taxon>Poaceae</taxon>
        <taxon>PACMAD clade</taxon>
        <taxon>Arundinoideae</taxon>
        <taxon>Arundineae</taxon>
        <taxon>Arundo</taxon>
    </lineage>
</organism>
<reference evidence="1" key="1">
    <citation type="submission" date="2014-09" db="EMBL/GenBank/DDBJ databases">
        <authorList>
            <person name="Magalhaes I.L.F."/>
            <person name="Oliveira U."/>
            <person name="Santos F.R."/>
            <person name="Vidigal T.H.D.A."/>
            <person name="Brescovit A.D."/>
            <person name="Santos A.J."/>
        </authorList>
    </citation>
    <scope>NUCLEOTIDE SEQUENCE</scope>
    <source>
        <tissue evidence="1">Shoot tissue taken approximately 20 cm above the soil surface</tissue>
    </source>
</reference>
<sequence>MTCIRGSCMVFWTQSTVIRARKVQNLLLCQHLLATLYLLAMQSLKDMVDTNTPSIWRILRENQTNSHQKFKRPMMLHAQEPVNWLRKQQKVLHNLI</sequence>
<name>A0A0A9D6T5_ARUDO</name>
<dbReference type="EMBL" id="GBRH01216530">
    <property type="protein sequence ID" value="JAD81365.1"/>
    <property type="molecule type" value="Transcribed_RNA"/>
</dbReference>
<proteinExistence type="predicted"/>
<accession>A0A0A9D6T5</accession>
<dbReference type="AlphaFoldDB" id="A0A0A9D6T5"/>
<protein>
    <submittedName>
        <fullName evidence="1">Uncharacterized protein</fullName>
    </submittedName>
</protein>
<reference evidence="1" key="2">
    <citation type="journal article" date="2015" name="Data Brief">
        <title>Shoot transcriptome of the giant reed, Arundo donax.</title>
        <authorList>
            <person name="Barrero R.A."/>
            <person name="Guerrero F.D."/>
            <person name="Moolhuijzen P."/>
            <person name="Goolsby J.A."/>
            <person name="Tidwell J."/>
            <person name="Bellgard S.E."/>
            <person name="Bellgard M.I."/>
        </authorList>
    </citation>
    <scope>NUCLEOTIDE SEQUENCE</scope>
    <source>
        <tissue evidence="1">Shoot tissue taken approximately 20 cm above the soil surface</tissue>
    </source>
</reference>